<evidence type="ECO:0000313" key="13">
    <source>
        <dbReference type="EMBL" id="GJT59342.1"/>
    </source>
</evidence>
<sequence>MASSKIISFTLVACVLCLMSITSSGQLTHNFYSKSCPRVFEAVSSVVRSAVSREKRMGASLLRLHFHDCFVNGCDGSVLLDDTPSFTGEKTAGPNANSVRGFNVIDDVKSKVEEVCPGVVSCADVLAITALESVVALGGPKWKIKLGRRDSRTASLSAANSGVIPPPSSTLRNLINRFQAQGLSVKDLVALSGAHTIGQARCTTFRARVHNDTNIDASFARSRQSNCPFPTGLGDNNLAPLDAKTPAYFDNSYFKNLINEKGLLRSDQQLHSGGATDLFVEKYSRNPERFHEDFVAAMIRMGDISPLTGRNARIEGTHWNLRNIVKKSELKNHPTTKKDAPVIENTAADTGDNVVTLNIDTKIFH</sequence>
<dbReference type="InterPro" id="IPR010255">
    <property type="entry name" value="Haem_peroxidase_sf"/>
</dbReference>
<reference evidence="13" key="1">
    <citation type="journal article" date="2022" name="Int. J. Mol. Sci.">
        <title>Draft Genome of Tanacetum Coccineum: Genomic Comparison of Closely Related Tanacetum-Family Plants.</title>
        <authorList>
            <person name="Yamashiro T."/>
            <person name="Shiraishi A."/>
            <person name="Nakayama K."/>
            <person name="Satake H."/>
        </authorList>
    </citation>
    <scope>NUCLEOTIDE SEQUENCE</scope>
</reference>
<dbReference type="InterPro" id="IPR000823">
    <property type="entry name" value="Peroxidase_pln"/>
</dbReference>
<comment type="catalytic activity">
    <reaction evidence="1 11">
        <text>2 a phenolic donor + H2O2 = 2 a phenolic radical donor + 2 H2O</text>
        <dbReference type="Rhea" id="RHEA:56136"/>
        <dbReference type="ChEBI" id="CHEBI:15377"/>
        <dbReference type="ChEBI" id="CHEBI:16240"/>
        <dbReference type="ChEBI" id="CHEBI:139520"/>
        <dbReference type="ChEBI" id="CHEBI:139521"/>
        <dbReference type="EC" id="1.11.1.7"/>
    </reaction>
</comment>
<organism evidence="13 14">
    <name type="scientific">Tanacetum coccineum</name>
    <dbReference type="NCBI Taxonomy" id="301880"/>
    <lineage>
        <taxon>Eukaryota</taxon>
        <taxon>Viridiplantae</taxon>
        <taxon>Streptophyta</taxon>
        <taxon>Embryophyta</taxon>
        <taxon>Tracheophyta</taxon>
        <taxon>Spermatophyta</taxon>
        <taxon>Magnoliopsida</taxon>
        <taxon>eudicotyledons</taxon>
        <taxon>Gunneridae</taxon>
        <taxon>Pentapetalae</taxon>
        <taxon>asterids</taxon>
        <taxon>campanulids</taxon>
        <taxon>Asterales</taxon>
        <taxon>Asteraceae</taxon>
        <taxon>Asteroideae</taxon>
        <taxon>Anthemideae</taxon>
        <taxon>Anthemidinae</taxon>
        <taxon>Tanacetum</taxon>
    </lineage>
</organism>
<dbReference type="EC" id="1.11.1.7" evidence="3 11"/>
<evidence type="ECO:0000256" key="4">
    <source>
        <dbReference type="ARBA" id="ARBA00022559"/>
    </source>
</evidence>
<dbReference type="PROSITE" id="PS00436">
    <property type="entry name" value="PEROXIDASE_2"/>
    <property type="match status" value="1"/>
</dbReference>
<dbReference type="Gene3D" id="1.10.420.10">
    <property type="entry name" value="Peroxidase, domain 2"/>
    <property type="match status" value="1"/>
</dbReference>
<dbReference type="PANTHER" id="PTHR31388:SF144">
    <property type="entry name" value="PEROXIDASE 67-RELATED"/>
    <property type="match status" value="1"/>
</dbReference>
<evidence type="ECO:0000256" key="9">
    <source>
        <dbReference type="ARBA" id="ARBA00023004"/>
    </source>
</evidence>
<keyword evidence="11" id="KW-0732">Signal</keyword>
<evidence type="ECO:0000256" key="2">
    <source>
        <dbReference type="ARBA" id="ARBA00006873"/>
    </source>
</evidence>
<evidence type="ECO:0000256" key="8">
    <source>
        <dbReference type="ARBA" id="ARBA00023002"/>
    </source>
</evidence>
<comment type="similarity">
    <text evidence="11">Belongs to the peroxidase family. Classical plant (class III) peroxidase subfamily.</text>
</comment>
<comment type="caution">
    <text evidence="13">The sequence shown here is derived from an EMBL/GenBank/DDBJ whole genome shotgun (WGS) entry which is preliminary data.</text>
</comment>
<comment type="cofactor">
    <cofactor evidence="11">
        <name>heme b</name>
        <dbReference type="ChEBI" id="CHEBI:60344"/>
    </cofactor>
    <text evidence="11">Binds 1 heme b (iron(II)-protoporphyrin IX) group per subunit.</text>
</comment>
<evidence type="ECO:0000256" key="11">
    <source>
        <dbReference type="RuleBase" id="RU362060"/>
    </source>
</evidence>
<keyword evidence="6 11" id="KW-0479">Metal-binding</keyword>
<evidence type="ECO:0000313" key="14">
    <source>
        <dbReference type="Proteomes" id="UP001151760"/>
    </source>
</evidence>
<evidence type="ECO:0000256" key="1">
    <source>
        <dbReference type="ARBA" id="ARBA00000189"/>
    </source>
</evidence>
<dbReference type="Proteomes" id="UP001151760">
    <property type="component" value="Unassembled WGS sequence"/>
</dbReference>
<dbReference type="PRINTS" id="PR00458">
    <property type="entry name" value="PEROXIDASE"/>
</dbReference>
<dbReference type="SUPFAM" id="SSF48113">
    <property type="entry name" value="Heme-dependent peroxidases"/>
    <property type="match status" value="1"/>
</dbReference>
<accession>A0ABQ5F7T6</accession>
<feature type="signal peptide" evidence="11">
    <location>
        <begin position="1"/>
        <end position="25"/>
    </location>
</feature>
<keyword evidence="9 11" id="KW-0408">Iron</keyword>
<dbReference type="Gene3D" id="1.10.520.10">
    <property type="match status" value="1"/>
</dbReference>
<keyword evidence="10" id="KW-1015">Disulfide bond</keyword>
<comment type="similarity">
    <text evidence="2">Belongs to the peroxidase family. Ascorbate peroxidase subfamily.</text>
</comment>
<dbReference type="InterPro" id="IPR019794">
    <property type="entry name" value="Peroxidases_AS"/>
</dbReference>
<protein>
    <recommendedName>
        <fullName evidence="3 11">Peroxidase</fullName>
        <ecNumber evidence="3 11">1.11.1.7</ecNumber>
    </recommendedName>
</protein>
<dbReference type="PRINTS" id="PR00461">
    <property type="entry name" value="PLPEROXIDASE"/>
</dbReference>
<dbReference type="PROSITE" id="PS00435">
    <property type="entry name" value="PEROXIDASE_1"/>
    <property type="match status" value="1"/>
</dbReference>
<evidence type="ECO:0000256" key="5">
    <source>
        <dbReference type="ARBA" id="ARBA00022617"/>
    </source>
</evidence>
<keyword evidence="7 11" id="KW-0106">Calcium</keyword>
<dbReference type="EMBL" id="BQNB010017101">
    <property type="protein sequence ID" value="GJT59342.1"/>
    <property type="molecule type" value="Genomic_DNA"/>
</dbReference>
<dbReference type="Pfam" id="PF00141">
    <property type="entry name" value="peroxidase"/>
    <property type="match status" value="1"/>
</dbReference>
<feature type="domain" description="Plant heme peroxidase family profile" evidence="12">
    <location>
        <begin position="26"/>
        <end position="329"/>
    </location>
</feature>
<gene>
    <name evidence="13" type="ORF">Tco_1002875</name>
</gene>
<name>A0ABQ5F7T6_9ASTR</name>
<keyword evidence="14" id="KW-1185">Reference proteome</keyword>
<keyword evidence="8 11" id="KW-0560">Oxidoreductase</keyword>
<comment type="function">
    <text evidence="11">Removal of H(2)O(2), oxidation of toxic reductants, biosynthesis and degradation of lignin, suberization, auxin catabolism, response to environmental stresses such as wounding, pathogen attack and oxidative stress.</text>
</comment>
<comment type="subcellular location">
    <subcellularLocation>
        <location evidence="11">Secreted</location>
    </subcellularLocation>
</comment>
<evidence type="ECO:0000256" key="6">
    <source>
        <dbReference type="ARBA" id="ARBA00022723"/>
    </source>
</evidence>
<dbReference type="InterPro" id="IPR002016">
    <property type="entry name" value="Haem_peroxidase"/>
</dbReference>
<comment type="cofactor">
    <cofactor evidence="11">
        <name>Ca(2+)</name>
        <dbReference type="ChEBI" id="CHEBI:29108"/>
    </cofactor>
    <text evidence="11">Binds 2 calcium ions per subunit.</text>
</comment>
<reference evidence="13" key="2">
    <citation type="submission" date="2022-01" db="EMBL/GenBank/DDBJ databases">
        <authorList>
            <person name="Yamashiro T."/>
            <person name="Shiraishi A."/>
            <person name="Satake H."/>
            <person name="Nakayama K."/>
        </authorList>
    </citation>
    <scope>NUCLEOTIDE SEQUENCE</scope>
</reference>
<evidence type="ECO:0000256" key="3">
    <source>
        <dbReference type="ARBA" id="ARBA00012313"/>
    </source>
</evidence>
<feature type="chain" id="PRO_5044966158" description="Peroxidase" evidence="11">
    <location>
        <begin position="26"/>
        <end position="365"/>
    </location>
</feature>
<evidence type="ECO:0000256" key="7">
    <source>
        <dbReference type="ARBA" id="ARBA00022837"/>
    </source>
</evidence>
<dbReference type="InterPro" id="IPR019793">
    <property type="entry name" value="Peroxidases_heam-ligand_BS"/>
</dbReference>
<evidence type="ECO:0000259" key="12">
    <source>
        <dbReference type="PROSITE" id="PS50873"/>
    </source>
</evidence>
<keyword evidence="11" id="KW-0964">Secreted</keyword>
<dbReference type="CDD" id="cd00693">
    <property type="entry name" value="secretory_peroxidase"/>
    <property type="match status" value="1"/>
</dbReference>
<keyword evidence="5 11" id="KW-0349">Heme</keyword>
<keyword evidence="4 11" id="KW-0575">Peroxidase</keyword>
<proteinExistence type="inferred from homology"/>
<dbReference type="PROSITE" id="PS50873">
    <property type="entry name" value="PEROXIDASE_4"/>
    <property type="match status" value="1"/>
</dbReference>
<evidence type="ECO:0000256" key="10">
    <source>
        <dbReference type="ARBA" id="ARBA00023157"/>
    </source>
</evidence>
<keyword evidence="11" id="KW-0376">Hydrogen peroxide</keyword>
<dbReference type="InterPro" id="IPR033905">
    <property type="entry name" value="Secretory_peroxidase"/>
</dbReference>
<dbReference type="PANTHER" id="PTHR31388">
    <property type="entry name" value="PEROXIDASE 72-RELATED"/>
    <property type="match status" value="1"/>
</dbReference>